<evidence type="ECO:0000256" key="11">
    <source>
        <dbReference type="ARBA" id="ARBA00023239"/>
    </source>
</evidence>
<dbReference type="InterPro" id="IPR012319">
    <property type="entry name" value="FPG_cat"/>
</dbReference>
<dbReference type="SMART" id="SM00898">
    <property type="entry name" value="Fapy_DNA_glyco"/>
    <property type="match status" value="1"/>
</dbReference>
<dbReference type="Pfam" id="PF06827">
    <property type="entry name" value="zf-FPG_IleRS"/>
    <property type="match status" value="1"/>
</dbReference>
<evidence type="ECO:0000256" key="7">
    <source>
        <dbReference type="ARBA" id="ARBA00022801"/>
    </source>
</evidence>
<evidence type="ECO:0000256" key="5">
    <source>
        <dbReference type="ARBA" id="ARBA00022763"/>
    </source>
</evidence>
<dbReference type="GO" id="GO:0006284">
    <property type="term" value="P:base-excision repair"/>
    <property type="evidence" value="ECO:0007669"/>
    <property type="project" value="InterPro"/>
</dbReference>
<comment type="caution">
    <text evidence="15">Lacks conserved residue(s) required for the propagation of feature annotation.</text>
</comment>
<dbReference type="NCBIfam" id="TIGR00577">
    <property type="entry name" value="fpg"/>
    <property type="match status" value="1"/>
</dbReference>
<feature type="domain" description="FPG-type" evidence="16">
    <location>
        <begin position="240"/>
        <end position="274"/>
    </location>
</feature>
<dbReference type="FunFam" id="1.10.8.50:FF:000003">
    <property type="entry name" value="Formamidopyrimidine-DNA glycosylase"/>
    <property type="match status" value="1"/>
</dbReference>
<evidence type="ECO:0000256" key="14">
    <source>
        <dbReference type="ARBA" id="ARBA00044632"/>
    </source>
</evidence>
<dbReference type="Gene3D" id="3.20.190.10">
    <property type="entry name" value="MutM-like, N-terminal"/>
    <property type="match status" value="1"/>
</dbReference>
<dbReference type="PANTHER" id="PTHR22993:SF9">
    <property type="entry name" value="FORMAMIDOPYRIMIDINE-DNA GLYCOSYLASE"/>
    <property type="match status" value="1"/>
</dbReference>
<dbReference type="GO" id="GO:0003690">
    <property type="term" value="F:double-stranded DNA binding"/>
    <property type="evidence" value="ECO:0007669"/>
    <property type="project" value="UniProtKB-ARBA"/>
</dbReference>
<comment type="catalytic activity">
    <reaction evidence="1 15">
        <text>Hydrolysis of DNA containing ring-opened 7-methylguanine residues, releasing 2,6-diamino-4-hydroxy-5-(N-methyl)formamidopyrimidine.</text>
        <dbReference type="EC" id="3.2.2.23"/>
    </reaction>
</comment>
<keyword evidence="10 15" id="KW-0234">DNA repair</keyword>
<dbReference type="eggNOG" id="COG0266">
    <property type="taxonomic scope" value="Bacteria"/>
</dbReference>
<keyword evidence="7 15" id="KW-0378">Hydrolase</keyword>
<keyword evidence="6 15" id="KW-0863">Zinc-finger</keyword>
<dbReference type="STRING" id="1231336.L248_0038"/>
<dbReference type="NCBIfam" id="NF002211">
    <property type="entry name" value="PRK01103.1"/>
    <property type="match status" value="1"/>
</dbReference>
<keyword evidence="4 15" id="KW-0479">Metal-binding</keyword>
<dbReference type="EC" id="4.2.99.18" evidence="15"/>
<proteinExistence type="inferred from homology"/>
<dbReference type="GO" id="GO:0008270">
    <property type="term" value="F:zinc ion binding"/>
    <property type="evidence" value="ECO:0007669"/>
    <property type="project" value="UniProtKB-UniRule"/>
</dbReference>
<dbReference type="GO" id="GO:0034039">
    <property type="term" value="F:8-oxo-7,8-dihydroguanine DNA N-glycosylase activity"/>
    <property type="evidence" value="ECO:0007669"/>
    <property type="project" value="TreeGrafter"/>
</dbReference>
<feature type="domain" description="Formamidopyrimidine-DNA glycosylase catalytic" evidence="17">
    <location>
        <begin position="2"/>
        <end position="115"/>
    </location>
</feature>
<keyword evidence="19" id="KW-1185">Reference proteome</keyword>
<evidence type="ECO:0000256" key="2">
    <source>
        <dbReference type="ARBA" id="ARBA00009409"/>
    </source>
</evidence>
<dbReference type="SUPFAM" id="SSF46946">
    <property type="entry name" value="S13-like H2TH domain"/>
    <property type="match status" value="1"/>
</dbReference>
<feature type="binding site" evidence="15">
    <location>
        <position position="155"/>
    </location>
    <ligand>
        <name>DNA</name>
        <dbReference type="ChEBI" id="CHEBI:16991"/>
    </ligand>
</feature>
<evidence type="ECO:0000256" key="13">
    <source>
        <dbReference type="ARBA" id="ARBA00023295"/>
    </source>
</evidence>
<comment type="subunit">
    <text evidence="3 15">Monomer.</text>
</comment>
<dbReference type="Pfam" id="PF06831">
    <property type="entry name" value="H2TH"/>
    <property type="match status" value="1"/>
</dbReference>
<keyword evidence="5 15" id="KW-0227">DNA damage</keyword>
<dbReference type="AlphaFoldDB" id="U4TQ95"/>
<evidence type="ECO:0000313" key="18">
    <source>
        <dbReference type="EMBL" id="ERL66359.1"/>
    </source>
</evidence>
<gene>
    <name evidence="15 18" type="primary">mutM</name>
    <name evidence="15" type="synonym">fpg</name>
    <name evidence="18" type="ORF">L248_0038</name>
</gene>
<dbReference type="PROSITE" id="PS51068">
    <property type="entry name" value="FPG_CAT"/>
    <property type="match status" value="1"/>
</dbReference>
<dbReference type="SUPFAM" id="SSF81624">
    <property type="entry name" value="N-terminal domain of MutM-like DNA repair proteins"/>
    <property type="match status" value="1"/>
</dbReference>
<dbReference type="GO" id="GO:0140078">
    <property type="term" value="F:class I DNA-(apurinic or apyrimidinic site) endonuclease activity"/>
    <property type="evidence" value="ECO:0007669"/>
    <property type="project" value="UniProtKB-EC"/>
</dbReference>
<dbReference type="Proteomes" id="UP000030647">
    <property type="component" value="Unassembled WGS sequence"/>
</dbReference>
<organism evidence="18 19">
    <name type="scientific">Schleiferilactobacillus shenzhenensis LY-73</name>
    <dbReference type="NCBI Taxonomy" id="1231336"/>
    <lineage>
        <taxon>Bacteria</taxon>
        <taxon>Bacillati</taxon>
        <taxon>Bacillota</taxon>
        <taxon>Bacilli</taxon>
        <taxon>Lactobacillales</taxon>
        <taxon>Lactobacillaceae</taxon>
        <taxon>Schleiferilactobacillus</taxon>
    </lineage>
</organism>
<dbReference type="EMBL" id="KI271582">
    <property type="protein sequence ID" value="ERL66359.1"/>
    <property type="molecule type" value="Genomic_DNA"/>
</dbReference>
<accession>U4TQ95</accession>
<dbReference type="InterPro" id="IPR015886">
    <property type="entry name" value="H2TH_FPG"/>
</dbReference>
<dbReference type="Pfam" id="PF01149">
    <property type="entry name" value="Fapy_DNA_glyco"/>
    <property type="match status" value="1"/>
</dbReference>
<dbReference type="RefSeq" id="WP_022527985.1">
    <property type="nucleotide sequence ID" value="NZ_KI271582.1"/>
</dbReference>
<keyword evidence="13 15" id="KW-0326">Glycosidase</keyword>
<dbReference type="PROSITE" id="PS51066">
    <property type="entry name" value="ZF_FPG_2"/>
    <property type="match status" value="1"/>
</dbReference>
<evidence type="ECO:0000313" key="19">
    <source>
        <dbReference type="Proteomes" id="UP000030647"/>
    </source>
</evidence>
<dbReference type="InterPro" id="IPR015887">
    <property type="entry name" value="DNA_glyclase_Znf_dom_DNA_BS"/>
</dbReference>
<keyword evidence="9 15" id="KW-0238">DNA-binding</keyword>
<dbReference type="PANTHER" id="PTHR22993">
    <property type="entry name" value="FORMAMIDOPYRIMIDINE-DNA GLYCOSYLASE"/>
    <property type="match status" value="1"/>
</dbReference>
<dbReference type="SUPFAM" id="SSF57716">
    <property type="entry name" value="Glucocorticoid receptor-like (DNA-binding domain)"/>
    <property type="match status" value="1"/>
</dbReference>
<evidence type="ECO:0000256" key="8">
    <source>
        <dbReference type="ARBA" id="ARBA00022833"/>
    </source>
</evidence>
<feature type="active site" description="Schiff-base intermediate with DNA" evidence="15">
    <location>
        <position position="2"/>
    </location>
</feature>
<feature type="active site" description="Proton donor; for delta-elimination activity" evidence="15">
    <location>
        <position position="264"/>
    </location>
</feature>
<evidence type="ECO:0000256" key="6">
    <source>
        <dbReference type="ARBA" id="ARBA00022771"/>
    </source>
</evidence>
<dbReference type="GO" id="GO:0003684">
    <property type="term" value="F:damaged DNA binding"/>
    <property type="evidence" value="ECO:0007669"/>
    <property type="project" value="InterPro"/>
</dbReference>
<evidence type="ECO:0000256" key="12">
    <source>
        <dbReference type="ARBA" id="ARBA00023268"/>
    </source>
</evidence>
<evidence type="ECO:0000256" key="4">
    <source>
        <dbReference type="ARBA" id="ARBA00022723"/>
    </source>
</evidence>
<dbReference type="PROSITE" id="PS01242">
    <property type="entry name" value="ZF_FPG_1"/>
    <property type="match status" value="1"/>
</dbReference>
<dbReference type="SMART" id="SM01232">
    <property type="entry name" value="H2TH"/>
    <property type="match status" value="1"/>
</dbReference>
<name>U4TQ95_9LACO</name>
<dbReference type="HAMAP" id="MF_00103">
    <property type="entry name" value="Fapy_DNA_glycosyl"/>
    <property type="match status" value="1"/>
</dbReference>
<comment type="catalytic activity">
    <reaction evidence="14 15">
        <text>2'-deoxyribonucleotide-(2'-deoxyribose 5'-phosphate)-2'-deoxyribonucleotide-DNA = a 3'-end 2'-deoxyribonucleotide-(2,3-dehydro-2,3-deoxyribose 5'-phosphate)-DNA + a 5'-end 5'-phospho-2'-deoxyribonucleoside-DNA + H(+)</text>
        <dbReference type="Rhea" id="RHEA:66592"/>
        <dbReference type="Rhea" id="RHEA-COMP:13180"/>
        <dbReference type="Rhea" id="RHEA-COMP:16897"/>
        <dbReference type="Rhea" id="RHEA-COMP:17067"/>
        <dbReference type="ChEBI" id="CHEBI:15378"/>
        <dbReference type="ChEBI" id="CHEBI:136412"/>
        <dbReference type="ChEBI" id="CHEBI:157695"/>
        <dbReference type="ChEBI" id="CHEBI:167181"/>
        <dbReference type="EC" id="4.2.99.18"/>
    </reaction>
</comment>
<dbReference type="InterPro" id="IPR020629">
    <property type="entry name" value="FPG_Glyclase"/>
</dbReference>
<dbReference type="InterPro" id="IPR010663">
    <property type="entry name" value="Znf_FPG/IleRS"/>
</dbReference>
<dbReference type="HOGENOM" id="CLU_038423_1_2_9"/>
<comment type="function">
    <text evidence="15">Involved in base excision repair of DNA damaged by oxidation or by mutagenic agents. Acts as DNA glycosylase that recognizes and removes damaged bases. Has a preference for oxidized purines, such as 7,8-dihydro-8-oxoguanine (8-oxoG). Has AP (apurinic/apyrimidinic) lyase activity and introduces nicks in the DNA strand. Cleaves the DNA backbone by beta-delta elimination to generate a single-strand break at the site of the removed base with both 3'- and 5'-phosphates.</text>
</comment>
<dbReference type="Gene3D" id="1.10.8.50">
    <property type="match status" value="1"/>
</dbReference>
<feature type="active site" description="Proton donor; for beta-elimination activity" evidence="15">
    <location>
        <position position="58"/>
    </location>
</feature>
<dbReference type="InterPro" id="IPR000214">
    <property type="entry name" value="Znf_DNA_glyclase/AP_lyase"/>
</dbReference>
<evidence type="ECO:0000256" key="10">
    <source>
        <dbReference type="ARBA" id="ARBA00023204"/>
    </source>
</evidence>
<feature type="active site" description="Proton donor" evidence="15">
    <location>
        <position position="3"/>
    </location>
</feature>
<keyword evidence="8 15" id="KW-0862">Zinc</keyword>
<feature type="binding site" evidence="15">
    <location>
        <position position="112"/>
    </location>
    <ligand>
        <name>DNA</name>
        <dbReference type="ChEBI" id="CHEBI:16991"/>
    </ligand>
</feature>
<reference evidence="19" key="1">
    <citation type="journal article" date="2013" name="Genome Announc.">
        <title>Whole-Genome Sequencing of Lactobacillus shenzhenensis Strain LY-73T.</title>
        <authorList>
            <person name="Lin Z."/>
            <person name="Liu Z."/>
            <person name="Yang R."/>
            <person name="Zou Y."/>
            <person name="Wan D."/>
            <person name="Chen J."/>
            <person name="Guo M."/>
            <person name="Zhao J."/>
            <person name="Fang C."/>
            <person name="Yang R."/>
            <person name="Liu F."/>
        </authorList>
    </citation>
    <scope>NUCLEOTIDE SEQUENCE [LARGE SCALE GENOMIC DNA]</scope>
    <source>
        <strain evidence="19">LY-73</strain>
    </source>
</reference>
<keyword evidence="12 15" id="KW-0511">Multifunctional enzyme</keyword>
<evidence type="ECO:0000256" key="9">
    <source>
        <dbReference type="ARBA" id="ARBA00023125"/>
    </source>
</evidence>
<dbReference type="EC" id="3.2.2.23" evidence="15"/>
<evidence type="ECO:0000256" key="15">
    <source>
        <dbReference type="HAMAP-Rule" id="MF_00103"/>
    </source>
</evidence>
<evidence type="ECO:0000259" key="17">
    <source>
        <dbReference type="PROSITE" id="PS51068"/>
    </source>
</evidence>
<evidence type="ECO:0000256" key="1">
    <source>
        <dbReference type="ARBA" id="ARBA00001668"/>
    </source>
</evidence>
<dbReference type="InterPro" id="IPR035937">
    <property type="entry name" value="FPG_N"/>
</dbReference>
<protein>
    <recommendedName>
        <fullName evidence="15">Formamidopyrimidine-DNA glycosylase</fullName>
        <shortName evidence="15">Fapy-DNA glycosylase</shortName>
        <ecNumber evidence="15">3.2.2.23</ecNumber>
    </recommendedName>
    <alternativeName>
        <fullName evidence="15">DNA-(apurinic or apyrimidinic site) lyase MutM</fullName>
        <shortName evidence="15">AP lyase MutM</shortName>
        <ecNumber evidence="15">4.2.99.18</ecNumber>
    </alternativeName>
</protein>
<dbReference type="OrthoDB" id="9800855at2"/>
<comment type="similarity">
    <text evidence="2 15">Belongs to the FPG family.</text>
</comment>
<evidence type="ECO:0000256" key="3">
    <source>
        <dbReference type="ARBA" id="ARBA00011245"/>
    </source>
</evidence>
<evidence type="ECO:0000259" key="16">
    <source>
        <dbReference type="PROSITE" id="PS51066"/>
    </source>
</evidence>
<comment type="cofactor">
    <cofactor evidence="15">
        <name>Zn(2+)</name>
        <dbReference type="ChEBI" id="CHEBI:29105"/>
    </cofactor>
    <text evidence="15">Binds 1 zinc ion per subunit.</text>
</comment>
<sequence length="283" mass="31205">MPELPEVETVRRGLADTVVGKTIVNVTSDWPKIVGGDVGAFADVVVGRTIEAIGRRGKYLLFRFSGGVTMVSHLRMEGKYAFTVDPEQTLERFTHVVFTFSDGSQLRYRDMRKFGRMVLVATGDEDQVPGLRELGPEPFDSAFTKSYLRTALQRRHAAIKGVLLNQSVVAGLGNIYADEVLWLTRIHPLTPADEISTIKIGRLREAMITELTKAIAAHGTTVHSFQGADGETGDFQNALHVYGREGQPCERCGTAIVKIRVAGRGTHFCPHCQRLPRRKAGDV</sequence>
<dbReference type="InterPro" id="IPR010979">
    <property type="entry name" value="Ribosomal_uS13-like_H2TH"/>
</dbReference>
<dbReference type="CDD" id="cd08966">
    <property type="entry name" value="EcFpg-like_N"/>
    <property type="match status" value="1"/>
</dbReference>
<keyword evidence="11 15" id="KW-0456">Lyase</keyword>